<dbReference type="Pfam" id="PF00278">
    <property type="entry name" value="Orn_DAP_Arg_deC"/>
    <property type="match status" value="1"/>
</dbReference>
<dbReference type="GO" id="GO:0009089">
    <property type="term" value="P:lysine biosynthetic process via diaminopimelate"/>
    <property type="evidence" value="ECO:0007669"/>
    <property type="project" value="InterPro"/>
</dbReference>
<keyword evidence="6" id="KW-0456">Lyase</keyword>
<reference evidence="15 16" key="1">
    <citation type="journal article" date="2016" name="Sci. Rep.">
        <title>The genome sequence of the outbreeding globe artichoke constructed de novo incorporating a phase-aware low-pass sequencing strategy of F1 progeny.</title>
        <authorList>
            <person name="Scaglione D."/>
            <person name="Reyes-Chin-Wo S."/>
            <person name="Acquadro A."/>
            <person name="Froenicke L."/>
            <person name="Portis E."/>
            <person name="Beitel C."/>
            <person name="Tirone M."/>
            <person name="Mauro R."/>
            <person name="Lo Monaco A."/>
            <person name="Mauromicale G."/>
            <person name="Faccioli P."/>
            <person name="Cattivelli L."/>
            <person name="Rieseberg L."/>
            <person name="Michelmore R."/>
            <person name="Lanteri S."/>
        </authorList>
    </citation>
    <scope>NUCLEOTIDE SEQUENCE [LARGE SCALE GENOMIC DNA]</scope>
    <source>
        <strain evidence="15">2C</strain>
    </source>
</reference>
<feature type="domain" description="Orn/DAP/Arg decarboxylase 2 C-terminal" evidence="13">
    <location>
        <begin position="91"/>
        <end position="380"/>
    </location>
</feature>
<evidence type="ECO:0000256" key="4">
    <source>
        <dbReference type="ARBA" id="ARBA00022898"/>
    </source>
</evidence>
<keyword evidence="5" id="KW-0457">Lysine biosynthesis</keyword>
<comment type="function">
    <text evidence="8">Specifically catalyzes the decarboxylation of meso-diaminopimelate (meso-DAP) to L-lysine.</text>
</comment>
<dbReference type="EC" id="4.1.1.20" evidence="11"/>
<dbReference type="Proteomes" id="UP000243975">
    <property type="component" value="Unassembled WGS sequence"/>
</dbReference>
<evidence type="ECO:0000256" key="1">
    <source>
        <dbReference type="ARBA" id="ARBA00001933"/>
    </source>
</evidence>
<dbReference type="SUPFAM" id="SSF50621">
    <property type="entry name" value="Alanine racemase C-terminal domain-like"/>
    <property type="match status" value="1"/>
</dbReference>
<dbReference type="OMA" id="NADNPQE"/>
<dbReference type="InterPro" id="IPR022644">
    <property type="entry name" value="De-COase2_N"/>
</dbReference>
<keyword evidence="16" id="KW-1185">Reference proteome</keyword>
<dbReference type="PRINTS" id="PR01179">
    <property type="entry name" value="ODADCRBXLASE"/>
</dbReference>
<comment type="caution">
    <text evidence="15">The sequence shown here is derived from an EMBL/GenBank/DDBJ whole genome shotgun (WGS) entry which is preliminary data.</text>
</comment>
<feature type="domain" description="Orn/DAP/Arg decarboxylase 2 N-terminal" evidence="14">
    <location>
        <begin position="97"/>
        <end position="271"/>
    </location>
</feature>
<evidence type="ECO:0000256" key="12">
    <source>
        <dbReference type="PIRSR" id="PIRSR600183-50"/>
    </source>
</evidence>
<dbReference type="FunFam" id="3.20.20.10:FF:000003">
    <property type="entry name" value="Diaminopimelate decarboxylase"/>
    <property type="match status" value="1"/>
</dbReference>
<evidence type="ECO:0000256" key="10">
    <source>
        <dbReference type="ARBA" id="ARBA00060983"/>
    </source>
</evidence>
<evidence type="ECO:0000313" key="15">
    <source>
        <dbReference type="EMBL" id="KVI10692.1"/>
    </source>
</evidence>
<comment type="cofactor">
    <cofactor evidence="1 12">
        <name>pyridoxal 5'-phosphate</name>
        <dbReference type="ChEBI" id="CHEBI:597326"/>
    </cofactor>
</comment>
<comment type="pathway">
    <text evidence="9">Amino-acid biosynthesis; L-lysine biosynthesis via DAP pathway; L-lysine from DL-2,6-diaminopimelate: step 1/1.</text>
</comment>
<evidence type="ECO:0000256" key="3">
    <source>
        <dbReference type="ARBA" id="ARBA00022793"/>
    </source>
</evidence>
<feature type="modified residue" description="N6-(pyridoxal phosphate)lysine" evidence="12">
    <location>
        <position position="121"/>
    </location>
</feature>
<keyword evidence="3" id="KW-0210">Decarboxylase</keyword>
<evidence type="ECO:0000256" key="9">
    <source>
        <dbReference type="ARBA" id="ARBA00060643"/>
    </source>
</evidence>
<dbReference type="InterPro" id="IPR000183">
    <property type="entry name" value="Orn/DAP/Arg_de-COase"/>
</dbReference>
<evidence type="ECO:0000256" key="11">
    <source>
        <dbReference type="ARBA" id="ARBA00066427"/>
    </source>
</evidence>
<comment type="catalytic activity">
    <reaction evidence="7">
        <text>meso-2,6-diaminopimelate + H(+) = L-lysine + CO2</text>
        <dbReference type="Rhea" id="RHEA:15101"/>
        <dbReference type="ChEBI" id="CHEBI:15378"/>
        <dbReference type="ChEBI" id="CHEBI:16526"/>
        <dbReference type="ChEBI" id="CHEBI:32551"/>
        <dbReference type="ChEBI" id="CHEBI:57791"/>
        <dbReference type="EC" id="4.1.1.20"/>
    </reaction>
</comment>
<dbReference type="GO" id="GO:0008836">
    <property type="term" value="F:diaminopimelate decarboxylase activity"/>
    <property type="evidence" value="ECO:0007669"/>
    <property type="project" value="UniProtKB-EC"/>
</dbReference>
<evidence type="ECO:0000259" key="13">
    <source>
        <dbReference type="Pfam" id="PF00278"/>
    </source>
</evidence>
<gene>
    <name evidence="15" type="ORF">Ccrd_010900</name>
</gene>
<evidence type="ECO:0000256" key="6">
    <source>
        <dbReference type="ARBA" id="ARBA00023239"/>
    </source>
</evidence>
<dbReference type="AlphaFoldDB" id="A0A103YKE5"/>
<dbReference type="CDD" id="cd06828">
    <property type="entry name" value="PLPDE_III_DapDC"/>
    <property type="match status" value="1"/>
</dbReference>
<dbReference type="GO" id="GO:0009507">
    <property type="term" value="C:chloroplast"/>
    <property type="evidence" value="ECO:0007669"/>
    <property type="project" value="TreeGrafter"/>
</dbReference>
<dbReference type="Pfam" id="PF02784">
    <property type="entry name" value="Orn_Arg_deC_N"/>
    <property type="match status" value="1"/>
</dbReference>
<feature type="active site" description="Proton donor" evidence="12">
    <location>
        <position position="353"/>
    </location>
</feature>
<dbReference type="Gene3D" id="3.20.20.10">
    <property type="entry name" value="Alanine racemase"/>
    <property type="match status" value="1"/>
</dbReference>
<name>A0A103YKE5_CYNCS</name>
<dbReference type="PANTHER" id="PTHR43727">
    <property type="entry name" value="DIAMINOPIMELATE DECARBOXYLASE"/>
    <property type="match status" value="1"/>
</dbReference>
<dbReference type="PANTHER" id="PTHR43727:SF2">
    <property type="entry name" value="GROUP IV DECARBOXYLASE"/>
    <property type="match status" value="1"/>
</dbReference>
<comment type="similarity">
    <text evidence="10">Belongs to the Orn/Lys/Arg decarboxylase class-II family. LysA subfamily.</text>
</comment>
<dbReference type="FunFam" id="2.40.37.10:FF:000003">
    <property type="entry name" value="Diaminopimelate decarboxylase"/>
    <property type="match status" value="1"/>
</dbReference>
<keyword evidence="2" id="KW-0028">Amino-acid biosynthesis</keyword>
<dbReference type="InterPro" id="IPR002986">
    <property type="entry name" value="DAP_deCOOHase_LysA"/>
</dbReference>
<dbReference type="PROSITE" id="PS00878">
    <property type="entry name" value="ODR_DC_2_1"/>
    <property type="match status" value="1"/>
</dbReference>
<evidence type="ECO:0000256" key="5">
    <source>
        <dbReference type="ARBA" id="ARBA00023154"/>
    </source>
</evidence>
<evidence type="ECO:0000313" key="16">
    <source>
        <dbReference type="Proteomes" id="UP000243975"/>
    </source>
</evidence>
<dbReference type="InterPro" id="IPR022643">
    <property type="entry name" value="De-COase2_C"/>
</dbReference>
<organism evidence="15 16">
    <name type="scientific">Cynara cardunculus var. scolymus</name>
    <name type="common">Globe artichoke</name>
    <name type="synonym">Cynara scolymus</name>
    <dbReference type="NCBI Taxonomy" id="59895"/>
    <lineage>
        <taxon>Eukaryota</taxon>
        <taxon>Viridiplantae</taxon>
        <taxon>Streptophyta</taxon>
        <taxon>Embryophyta</taxon>
        <taxon>Tracheophyta</taxon>
        <taxon>Spermatophyta</taxon>
        <taxon>Magnoliopsida</taxon>
        <taxon>eudicotyledons</taxon>
        <taxon>Gunneridae</taxon>
        <taxon>Pentapetalae</taxon>
        <taxon>asterids</taxon>
        <taxon>campanulids</taxon>
        <taxon>Asterales</taxon>
        <taxon>Asteraceae</taxon>
        <taxon>Carduoideae</taxon>
        <taxon>Cardueae</taxon>
        <taxon>Carduinae</taxon>
        <taxon>Cynara</taxon>
    </lineage>
</organism>
<proteinExistence type="inferred from homology"/>
<dbReference type="Gramene" id="KVI10692">
    <property type="protein sequence ID" value="KVI10692"/>
    <property type="gene ID" value="Ccrd_010900"/>
</dbReference>
<dbReference type="InterPro" id="IPR029066">
    <property type="entry name" value="PLP-binding_barrel"/>
</dbReference>
<dbReference type="InterPro" id="IPR022653">
    <property type="entry name" value="De-COase2_pyr-phos_BS"/>
</dbReference>
<keyword evidence="4 12" id="KW-0663">Pyridoxal phosphate</keyword>
<sequence>MAVAYSSSHLQLQPLSFTKTLNRSSNSITPKTLVSFKPNSKTLGIRAIISQTPPETQKFEHCFTKKDDGYLYCENLKVQEVMEAVERRPFYLYSKPQITRNVEAYKDALEGLNSVIGYAIKANNNFMILQHLRSLGCGAVLVSGNELRLALRAGFDPTRCIFNGNGKLLEDLVLAAQEGVFVNIDSEFDLDNIVSAARIAGKKVNVLLRINPDVDPQVHPYVATGNKNSKFGIRNEKLQWFLDAVKSYPDELKLVGAHCHLGSTITKVRELVLSRNLNLIIEPGRSLIANTCCFVNRVTGVKTNGTKNFIVIDGSMAELIRPSLYDAYQHIELVSPPPPDSAVSTFDVVGPVCESADFLGKNRELPAPARDSGLVVHDAGAYCMSMASTYNLKMRPPEYWVEEDGSVAKIRHGETFEDHMRYFEGLSL</sequence>
<evidence type="ECO:0000256" key="7">
    <source>
        <dbReference type="ARBA" id="ARBA00050464"/>
    </source>
</evidence>
<evidence type="ECO:0000259" key="14">
    <source>
        <dbReference type="Pfam" id="PF02784"/>
    </source>
</evidence>
<dbReference type="EMBL" id="LEKV01001003">
    <property type="protein sequence ID" value="KVI10692.1"/>
    <property type="molecule type" value="Genomic_DNA"/>
</dbReference>
<dbReference type="SUPFAM" id="SSF51419">
    <property type="entry name" value="PLP-binding barrel"/>
    <property type="match status" value="1"/>
</dbReference>
<dbReference type="InterPro" id="IPR009006">
    <property type="entry name" value="Ala_racemase/Decarboxylase_C"/>
</dbReference>
<dbReference type="STRING" id="59895.A0A103YKE5"/>
<evidence type="ECO:0000256" key="8">
    <source>
        <dbReference type="ARBA" id="ARBA00053571"/>
    </source>
</evidence>
<dbReference type="Gene3D" id="2.40.37.10">
    <property type="entry name" value="Lyase, Ornithine Decarboxylase, Chain A, domain 1"/>
    <property type="match status" value="1"/>
</dbReference>
<protein>
    <recommendedName>
        <fullName evidence="11">diaminopimelate decarboxylase</fullName>
        <ecNumber evidence="11">4.1.1.20</ecNumber>
    </recommendedName>
</protein>
<evidence type="ECO:0000256" key="2">
    <source>
        <dbReference type="ARBA" id="ARBA00022605"/>
    </source>
</evidence>
<accession>A0A103YKE5</accession>